<dbReference type="RefSeq" id="WP_270977345.1">
    <property type="nucleotide sequence ID" value="NZ_JANURS010000006.1"/>
</dbReference>
<gene>
    <name evidence="9 13" type="primary">secD</name>
    <name evidence="13" type="ORF">NYG95_04485</name>
</gene>
<dbReference type="PANTHER" id="PTHR30081">
    <property type="entry name" value="PROTEIN-EXPORT MEMBRANE PROTEIN SEC"/>
    <property type="match status" value="1"/>
</dbReference>
<evidence type="ECO:0000259" key="12">
    <source>
        <dbReference type="Pfam" id="PF22599"/>
    </source>
</evidence>
<keyword evidence="6 9" id="KW-1133">Transmembrane helix</keyword>
<dbReference type="InterPro" id="IPR001036">
    <property type="entry name" value="Acrflvin-R"/>
</dbReference>
<dbReference type="PANTHER" id="PTHR30081:SF1">
    <property type="entry name" value="PROTEIN TRANSLOCASE SUBUNIT SECD"/>
    <property type="match status" value="1"/>
</dbReference>
<comment type="similarity">
    <text evidence="9">Belongs to the SecD/SecF family. SecD subfamily.</text>
</comment>
<proteinExistence type="inferred from homology"/>
<keyword evidence="8 9" id="KW-0472">Membrane</keyword>
<comment type="subunit">
    <text evidence="9">Forms a complex with SecF. Part of the essential Sec protein translocation apparatus which comprises SecA, SecYEG and auxiliary proteins SecDF. Other proteins may also be involved.</text>
</comment>
<feature type="domain" description="SecDF P1 head subdomain" evidence="12">
    <location>
        <begin position="228"/>
        <end position="335"/>
    </location>
</feature>
<feature type="transmembrane region" description="Helical" evidence="9">
    <location>
        <begin position="358"/>
        <end position="378"/>
    </location>
</feature>
<evidence type="ECO:0000256" key="5">
    <source>
        <dbReference type="ARBA" id="ARBA00022927"/>
    </source>
</evidence>
<evidence type="ECO:0000256" key="4">
    <source>
        <dbReference type="ARBA" id="ARBA00022692"/>
    </source>
</evidence>
<evidence type="ECO:0000256" key="1">
    <source>
        <dbReference type="ARBA" id="ARBA00004651"/>
    </source>
</evidence>
<keyword evidence="3 9" id="KW-1003">Cell membrane</keyword>
<protein>
    <recommendedName>
        <fullName evidence="9">Protein translocase subunit SecD</fullName>
    </recommendedName>
</protein>
<feature type="transmembrane region" description="Helical" evidence="9">
    <location>
        <begin position="480"/>
        <end position="504"/>
    </location>
</feature>
<dbReference type="NCBIfam" id="TIGR01129">
    <property type="entry name" value="secD"/>
    <property type="match status" value="1"/>
</dbReference>
<evidence type="ECO:0000313" key="14">
    <source>
        <dbReference type="Proteomes" id="UP001176223"/>
    </source>
</evidence>
<dbReference type="InterPro" id="IPR048634">
    <property type="entry name" value="SecD_SecF_C"/>
</dbReference>
<dbReference type="InterPro" id="IPR005791">
    <property type="entry name" value="SecD"/>
</dbReference>
<dbReference type="InterPro" id="IPR048631">
    <property type="entry name" value="SecD_1st"/>
</dbReference>
<evidence type="ECO:0000256" key="8">
    <source>
        <dbReference type="ARBA" id="ARBA00023136"/>
    </source>
</evidence>
<dbReference type="InterPro" id="IPR022813">
    <property type="entry name" value="SecD/SecF_arch_bac"/>
</dbReference>
<evidence type="ECO:0000256" key="9">
    <source>
        <dbReference type="HAMAP-Rule" id="MF_01463"/>
    </source>
</evidence>
<dbReference type="PRINTS" id="PR00702">
    <property type="entry name" value="ACRIFLAVINRP"/>
</dbReference>
<keyword evidence="2 9" id="KW-0813">Transport</keyword>
<keyword evidence="14" id="KW-1185">Reference proteome</keyword>
<evidence type="ECO:0000256" key="6">
    <source>
        <dbReference type="ARBA" id="ARBA00022989"/>
    </source>
</evidence>
<dbReference type="InterPro" id="IPR054384">
    <property type="entry name" value="SecDF_P1_head"/>
</dbReference>
<dbReference type="Pfam" id="PF02355">
    <property type="entry name" value="SecD_SecF_C"/>
    <property type="match status" value="1"/>
</dbReference>
<dbReference type="Pfam" id="PF21760">
    <property type="entry name" value="SecD_1st"/>
    <property type="match status" value="1"/>
</dbReference>
<dbReference type="NCBIfam" id="TIGR00916">
    <property type="entry name" value="2A0604s01"/>
    <property type="match status" value="1"/>
</dbReference>
<comment type="function">
    <text evidence="9">Part of the Sec protein translocase complex. Interacts with the SecYEG preprotein conducting channel. SecDF uses the proton motive force (PMF) to complete protein translocation after the ATP-dependent function of SecA.</text>
</comment>
<reference evidence="13" key="1">
    <citation type="submission" date="2022-08" db="EMBL/GenBank/DDBJ databases">
        <authorList>
            <person name="Wang H."/>
        </authorList>
    </citation>
    <scope>NUCLEOTIDE SEQUENCE</scope>
    <source>
        <strain evidence="13">XJK33-1</strain>
    </source>
</reference>
<dbReference type="Gene3D" id="1.20.1640.10">
    <property type="entry name" value="Multidrug efflux transporter AcrB transmembrane domain"/>
    <property type="match status" value="1"/>
</dbReference>
<dbReference type="Gene3D" id="3.30.1360.200">
    <property type="match status" value="1"/>
</dbReference>
<keyword evidence="7 9" id="KW-0811">Translocation</keyword>
<reference evidence="13" key="2">
    <citation type="journal article" date="2023" name="Microorganisms">
        <title>Isolation and Genomic Characteristics of Cat-Borne Campylobacter felis sp. nov. and Sheep-Borne Campylobacter ovis sp. nov.</title>
        <authorList>
            <person name="Wang H."/>
            <person name="Li Y."/>
            <person name="Gu Y."/>
            <person name="Zhou G."/>
            <person name="Chen X."/>
            <person name="Zhang X."/>
            <person name="Shao Z."/>
            <person name="Zhang J."/>
            <person name="Zhang M."/>
        </authorList>
    </citation>
    <scope>NUCLEOTIDE SEQUENCE</scope>
    <source>
        <strain evidence="13">XJK33-1</strain>
    </source>
</reference>
<dbReference type="EMBL" id="JANURU010000007">
    <property type="protein sequence ID" value="MDL0146901.1"/>
    <property type="molecule type" value="Genomic_DNA"/>
</dbReference>
<organism evidence="13 14">
    <name type="scientific">Campylobacter felis</name>
    <dbReference type="NCBI Taxonomy" id="2974565"/>
    <lineage>
        <taxon>Bacteria</taxon>
        <taxon>Pseudomonadati</taxon>
        <taxon>Campylobacterota</taxon>
        <taxon>Epsilonproteobacteria</taxon>
        <taxon>Campylobacterales</taxon>
        <taxon>Campylobacteraceae</taxon>
        <taxon>Campylobacter</taxon>
    </lineage>
</organism>
<sequence>MRNVKITYRLLVFIAVFIFGIAFSLPSFLQSERGAKINLGLDLQGGLYMLLGVDNKEAVKSKMKSVASSLHYSINKENILIDQLIVKDEGLEFSLLDEGDMTKMQALLDEIKGLNVQKDNLHFAVSFTQEELKNIENFALLQAVETIRNRLDEFGLAEPTVAKQGEDKILVELAGIKTKEDELRAKERITKAAHLQLMEVDDSKMSMASSMSEAEAASYGLVLVSDSRNENLKYTLKNIPILDGSMLTDARVGFSDTSTYPVINFTLNSEGAKKFADYTGANVGKRLAIVLDNKVYSAPSINERIGGGSGQISGAFTQEEARDVAVALRSGALLAPVKLLEQRSIGPSLGADSIKMSMIALIGASVFIIVFMMLYYGVAGVFANIAMLVNVLVVVAVMAMFGATLTLPGMAGLVLTVGMAVDANVIINERIRELLRDGVKIRASVEQGYKNAMSAIIDANITSLVTSVALYAYGTGAVKGFAVTLGIGIVVSMITAIWGTHGMFDYFMHKMEKSNNTRFWFGYKRKI</sequence>
<evidence type="ECO:0000256" key="2">
    <source>
        <dbReference type="ARBA" id="ARBA00022448"/>
    </source>
</evidence>
<evidence type="ECO:0000259" key="11">
    <source>
        <dbReference type="Pfam" id="PF21760"/>
    </source>
</evidence>
<feature type="transmembrane region" description="Helical" evidence="9">
    <location>
        <begin position="385"/>
        <end position="405"/>
    </location>
</feature>
<dbReference type="Pfam" id="PF22599">
    <property type="entry name" value="SecDF_P1_head"/>
    <property type="match status" value="1"/>
</dbReference>
<name>A0ABT7I3R3_9BACT</name>
<keyword evidence="5 9" id="KW-0653">Protein transport</keyword>
<feature type="transmembrane region" description="Helical" evidence="9">
    <location>
        <begin position="452"/>
        <end position="474"/>
    </location>
</feature>
<accession>A0ABT7I3R3</accession>
<dbReference type="SUPFAM" id="SSF82866">
    <property type="entry name" value="Multidrug efflux transporter AcrB transmembrane domain"/>
    <property type="match status" value="1"/>
</dbReference>
<comment type="caution">
    <text evidence="13">The sequence shown here is derived from an EMBL/GenBank/DDBJ whole genome shotgun (WGS) entry which is preliminary data.</text>
</comment>
<evidence type="ECO:0000256" key="7">
    <source>
        <dbReference type="ARBA" id="ARBA00023010"/>
    </source>
</evidence>
<feature type="domain" description="Protein translocase subunit SecDF P1" evidence="11">
    <location>
        <begin position="142"/>
        <end position="202"/>
    </location>
</feature>
<dbReference type="Gene3D" id="3.30.70.3400">
    <property type="match status" value="1"/>
</dbReference>
<keyword evidence="4 9" id="KW-0812">Transmembrane</keyword>
<evidence type="ECO:0000313" key="13">
    <source>
        <dbReference type="EMBL" id="MDL0146901.1"/>
    </source>
</evidence>
<dbReference type="InterPro" id="IPR055344">
    <property type="entry name" value="SecD_SecF_C_bact"/>
</dbReference>
<dbReference type="HAMAP" id="MF_01463_B">
    <property type="entry name" value="SecD_B"/>
    <property type="match status" value="1"/>
</dbReference>
<evidence type="ECO:0000259" key="10">
    <source>
        <dbReference type="Pfam" id="PF02355"/>
    </source>
</evidence>
<feature type="domain" description="Protein export membrane protein SecD/SecF C-terminal" evidence="10">
    <location>
        <begin position="340"/>
        <end position="501"/>
    </location>
</feature>
<evidence type="ECO:0000256" key="3">
    <source>
        <dbReference type="ARBA" id="ARBA00022475"/>
    </source>
</evidence>
<comment type="caution">
    <text evidence="9">Lacks conserved residue(s) required for the propagation of feature annotation.</text>
</comment>
<dbReference type="Proteomes" id="UP001176223">
    <property type="component" value="Unassembled WGS sequence"/>
</dbReference>
<comment type="subcellular location">
    <subcellularLocation>
        <location evidence="1 9">Cell membrane</location>
        <topology evidence="1 9">Multi-pass membrane protein</topology>
    </subcellularLocation>
</comment>